<proteinExistence type="predicted"/>
<evidence type="ECO:0000256" key="1">
    <source>
        <dbReference type="SAM" id="MobiDB-lite"/>
    </source>
</evidence>
<name>A0AAV5R1N4_PICKL</name>
<gene>
    <name evidence="2" type="ORF">DAPK24_020280</name>
</gene>
<evidence type="ECO:0000313" key="3">
    <source>
        <dbReference type="Proteomes" id="UP001378960"/>
    </source>
</evidence>
<feature type="region of interest" description="Disordered" evidence="1">
    <location>
        <begin position="57"/>
        <end position="105"/>
    </location>
</feature>
<comment type="caution">
    <text evidence="2">The sequence shown here is derived from an EMBL/GenBank/DDBJ whole genome shotgun (WGS) entry which is preliminary data.</text>
</comment>
<feature type="compositionally biased region" description="Basic and acidic residues" evidence="1">
    <location>
        <begin position="84"/>
        <end position="102"/>
    </location>
</feature>
<sequence>MDTHRTYVRQINDNVKVSFIYENNPVFAGTDEFSLLVKFQYVNDISDMTFKTPFQDPFSNSKSEVNIEEENEDENSSNNIDPKQPVEKSVEKVEDKSSEDKSTGGWFGSRLSTQLSNATRSLFLDSFNKDTNDETKLDEVEETKVTSLILGYGQILGHYTINDTIIDYSLFKELQKSTIIEGKFAGIHGLNSNIDNDDDGSNFLSGLNTLYNTEMSSPDINTATENHMKFIPFYSSNQNIIFSELEFDPNNNESLSEKSFYINCKLPKFLPPTYSTEAVNISYNFILGYQETEGKNIISKTIFVPFKIQPFIDNYGRQPIYHLQKSNLNMFTEDLVIEDISNHQLSSTLKNGNRNSVRRISFWNLKKRIESRRLSSSSSFHSTINSTYKSKLNMSNLSLSQPSVLEDEDIQDFLKILDSLDKSDVNSIIQIQEQFDKSMINKKSYKFNLRENLMEILSDYKYAQRQKDLVENLSDTFEYDHLLPREQQTKYIIKQNNDAIATILLKKAVFKLGDYININLNLENDRYETTGIEIQLLKHQIFYKDEYLKKGTYGEPSSRLDNNILESILFEKVLTTFNTFSVNTDVLVPIETESQFKTNFFTNKYYLQIRFITSDTYSNNKNDDSNTTDNELNTAMKTSYDLNQIFIDGNGSILFRARENISNVNEFYIRIPVIILPNYEQDFGLVTTKV</sequence>
<organism evidence="2 3">
    <name type="scientific">Pichia kluyveri</name>
    <name type="common">Yeast</name>
    <dbReference type="NCBI Taxonomy" id="36015"/>
    <lineage>
        <taxon>Eukaryota</taxon>
        <taxon>Fungi</taxon>
        <taxon>Dikarya</taxon>
        <taxon>Ascomycota</taxon>
        <taxon>Saccharomycotina</taxon>
        <taxon>Pichiomycetes</taxon>
        <taxon>Pichiales</taxon>
        <taxon>Pichiaceae</taxon>
        <taxon>Pichia</taxon>
    </lineage>
</organism>
<dbReference type="InterPro" id="IPR014848">
    <property type="entry name" value="Rgp1"/>
</dbReference>
<dbReference type="EMBL" id="BTGB01000002">
    <property type="protein sequence ID" value="GMM45453.1"/>
    <property type="molecule type" value="Genomic_DNA"/>
</dbReference>
<feature type="compositionally biased region" description="Acidic residues" evidence="1">
    <location>
        <begin position="66"/>
        <end position="75"/>
    </location>
</feature>
<evidence type="ECO:0000313" key="2">
    <source>
        <dbReference type="EMBL" id="GMM45453.1"/>
    </source>
</evidence>
<reference evidence="2 3" key="1">
    <citation type="journal article" date="2023" name="Elife">
        <title>Identification of key yeast species and microbe-microbe interactions impacting larval growth of Drosophila in the wild.</title>
        <authorList>
            <person name="Mure A."/>
            <person name="Sugiura Y."/>
            <person name="Maeda R."/>
            <person name="Honda K."/>
            <person name="Sakurai N."/>
            <person name="Takahashi Y."/>
            <person name="Watada M."/>
            <person name="Katoh T."/>
            <person name="Gotoh A."/>
            <person name="Gotoh Y."/>
            <person name="Taniguchi I."/>
            <person name="Nakamura K."/>
            <person name="Hayashi T."/>
            <person name="Katayama T."/>
            <person name="Uemura T."/>
            <person name="Hattori Y."/>
        </authorList>
    </citation>
    <scope>NUCLEOTIDE SEQUENCE [LARGE SCALE GENOMIC DNA]</scope>
    <source>
        <strain evidence="2 3">PK-24</strain>
    </source>
</reference>
<dbReference type="Pfam" id="PF08737">
    <property type="entry name" value="Rgp1"/>
    <property type="match status" value="1"/>
</dbReference>
<dbReference type="AlphaFoldDB" id="A0AAV5R1N4"/>
<keyword evidence="3" id="KW-1185">Reference proteome</keyword>
<dbReference type="PANTHER" id="PTHR12507">
    <property type="entry name" value="REDUCED GROWTH PHENOTYPE 1 RGP1, YEAST -RELATED"/>
    <property type="match status" value="1"/>
</dbReference>
<accession>A0AAV5R1N4</accession>
<dbReference type="Proteomes" id="UP001378960">
    <property type="component" value="Unassembled WGS sequence"/>
</dbReference>
<protein>
    <submittedName>
        <fullName evidence="2">Rgp1 protein</fullName>
    </submittedName>
</protein>